<dbReference type="SMART" id="SM00507">
    <property type="entry name" value="HNHc"/>
    <property type="match status" value="1"/>
</dbReference>
<reference evidence="2 3" key="1">
    <citation type="submission" date="2023-07" db="EMBL/GenBank/DDBJ databases">
        <title>Genomic Encyclopedia of Type Strains, Phase IV (KMG-IV): sequencing the most valuable type-strain genomes for metagenomic binning, comparative biology and taxonomic classification.</title>
        <authorList>
            <person name="Goeker M."/>
        </authorList>
    </citation>
    <scope>NUCLEOTIDE SEQUENCE [LARGE SCALE GENOMIC DNA]</scope>
    <source>
        <strain evidence="2 3">DSM 25924</strain>
    </source>
</reference>
<keyword evidence="3" id="KW-1185">Reference proteome</keyword>
<dbReference type="RefSeq" id="WP_083574285.1">
    <property type="nucleotide sequence ID" value="NZ_JAURUO010000004.1"/>
</dbReference>
<keyword evidence="2" id="KW-0804">Transcription</keyword>
<sequence>MGRKRHAEGRCPRCNGLFTISSMESHNGACPHCGHQLNEGSVVRVLDGSGALLTPCTKERAQEEVRYGNAFWVNERTIRLRFSAMSKKKYRETVLRRDSGRCVWCGAPATTMDHIIPESKGGRFHPKNLMCACLACNQERKNMDIPEFLAHCEATGQTVRRKHILALYREAVRFQYHGENSNERNR</sequence>
<dbReference type="Pfam" id="PF14279">
    <property type="entry name" value="HNH_5"/>
    <property type="match status" value="1"/>
</dbReference>
<dbReference type="CDD" id="cd00085">
    <property type="entry name" value="HNHc"/>
    <property type="match status" value="1"/>
</dbReference>
<evidence type="ECO:0000313" key="2">
    <source>
        <dbReference type="EMBL" id="MDP9727943.1"/>
    </source>
</evidence>
<dbReference type="InterPro" id="IPR052892">
    <property type="entry name" value="NA-targeting_endonuclease"/>
</dbReference>
<dbReference type="Gene3D" id="1.10.30.50">
    <property type="match status" value="1"/>
</dbReference>
<dbReference type="PANTHER" id="PTHR33877:SF2">
    <property type="entry name" value="OS07G0170200 PROTEIN"/>
    <property type="match status" value="1"/>
</dbReference>
<evidence type="ECO:0000313" key="3">
    <source>
        <dbReference type="Proteomes" id="UP001229209"/>
    </source>
</evidence>
<comment type="caution">
    <text evidence="2">The sequence shown here is derived from an EMBL/GenBank/DDBJ whole genome shotgun (WGS) entry which is preliminary data.</text>
</comment>
<dbReference type="InterPro" id="IPR029471">
    <property type="entry name" value="HNH_5"/>
</dbReference>
<dbReference type="EMBL" id="JAURUO010000004">
    <property type="protein sequence ID" value="MDP9727943.1"/>
    <property type="molecule type" value="Genomic_DNA"/>
</dbReference>
<evidence type="ECO:0000259" key="1">
    <source>
        <dbReference type="SMART" id="SM00507"/>
    </source>
</evidence>
<gene>
    <name evidence="2" type="ORF">J2S04_000874</name>
</gene>
<dbReference type="GO" id="GO:0000428">
    <property type="term" value="C:DNA-directed RNA polymerase complex"/>
    <property type="evidence" value="ECO:0007669"/>
    <property type="project" value="UniProtKB-KW"/>
</dbReference>
<feature type="domain" description="HNH nuclease" evidence="1">
    <location>
        <begin position="89"/>
        <end position="138"/>
    </location>
</feature>
<dbReference type="PANTHER" id="PTHR33877">
    <property type="entry name" value="SLL1193 PROTEIN"/>
    <property type="match status" value="1"/>
</dbReference>
<keyword evidence="2" id="KW-0240">DNA-directed RNA polymerase</keyword>
<organism evidence="2 3">
    <name type="scientific">Alicyclobacillus tolerans</name>
    <dbReference type="NCBI Taxonomy" id="90970"/>
    <lineage>
        <taxon>Bacteria</taxon>
        <taxon>Bacillati</taxon>
        <taxon>Bacillota</taxon>
        <taxon>Bacilli</taxon>
        <taxon>Bacillales</taxon>
        <taxon>Alicyclobacillaceae</taxon>
        <taxon>Alicyclobacillus</taxon>
    </lineage>
</organism>
<dbReference type="Proteomes" id="UP001229209">
    <property type="component" value="Unassembled WGS sequence"/>
</dbReference>
<accession>A0ABT9LUK0</accession>
<name>A0ABT9LUK0_9BACL</name>
<protein>
    <submittedName>
        <fullName evidence="2">DNA-directed RNA polymerase subunit RPC12/RpoP</fullName>
    </submittedName>
</protein>
<proteinExistence type="predicted"/>
<dbReference type="InterPro" id="IPR003615">
    <property type="entry name" value="HNH_nuc"/>
</dbReference>